<evidence type="ECO:0000313" key="14">
    <source>
        <dbReference type="Proteomes" id="UP000075243"/>
    </source>
</evidence>
<keyword evidence="6" id="KW-0547">Nucleotide-binding</keyword>
<dbReference type="GO" id="GO:0004674">
    <property type="term" value="F:protein serine/threonine kinase activity"/>
    <property type="evidence" value="ECO:0007669"/>
    <property type="project" value="UniProtKB-KW"/>
</dbReference>
<dbReference type="FunFam" id="1.10.510.10:FF:000032">
    <property type="entry name" value="Serine/threonine-protein kinase PBS1"/>
    <property type="match status" value="1"/>
</dbReference>
<protein>
    <submittedName>
        <fullName evidence="13">Serine/threonine-protein kinase NAK</fullName>
    </submittedName>
</protein>
<evidence type="ECO:0000256" key="5">
    <source>
        <dbReference type="ARBA" id="ARBA00022679"/>
    </source>
</evidence>
<accession>A0A151RPA3</accession>
<dbReference type="InterPro" id="IPR011009">
    <property type="entry name" value="Kinase-like_dom_sf"/>
</dbReference>
<evidence type="ECO:0000256" key="6">
    <source>
        <dbReference type="ARBA" id="ARBA00022741"/>
    </source>
</evidence>
<evidence type="ECO:0000256" key="8">
    <source>
        <dbReference type="ARBA" id="ARBA00022840"/>
    </source>
</evidence>
<dbReference type="PANTHER" id="PTHR47985">
    <property type="entry name" value="OS07G0668900 PROTEIN"/>
    <property type="match status" value="1"/>
</dbReference>
<gene>
    <name evidence="13" type="ORF">KK1_034175</name>
</gene>
<dbReference type="GO" id="GO:0005524">
    <property type="term" value="F:ATP binding"/>
    <property type="evidence" value="ECO:0007669"/>
    <property type="project" value="UniProtKB-KW"/>
</dbReference>
<evidence type="ECO:0000256" key="11">
    <source>
        <dbReference type="SAM" id="MobiDB-lite"/>
    </source>
</evidence>
<proteinExistence type="inferred from homology"/>
<keyword evidence="7 13" id="KW-0418">Kinase</keyword>
<evidence type="ECO:0000313" key="13">
    <source>
        <dbReference type="EMBL" id="KYP44349.1"/>
    </source>
</evidence>
<evidence type="ECO:0000259" key="12">
    <source>
        <dbReference type="PROSITE" id="PS50011"/>
    </source>
</evidence>
<evidence type="ECO:0000256" key="3">
    <source>
        <dbReference type="ARBA" id="ARBA00022475"/>
    </source>
</evidence>
<dbReference type="OMA" id="VRLATHC"/>
<feature type="region of interest" description="Disordered" evidence="11">
    <location>
        <begin position="1"/>
        <end position="29"/>
    </location>
</feature>
<dbReference type="STRING" id="3821.A0A151RPA3"/>
<dbReference type="EMBL" id="KQ483630">
    <property type="protein sequence ID" value="KYP44349.1"/>
    <property type="molecule type" value="Genomic_DNA"/>
</dbReference>
<evidence type="ECO:0000256" key="10">
    <source>
        <dbReference type="ARBA" id="ARBA00023288"/>
    </source>
</evidence>
<evidence type="ECO:0000256" key="4">
    <source>
        <dbReference type="ARBA" id="ARBA00022527"/>
    </source>
</evidence>
<dbReference type="PANTHER" id="PTHR47985:SF44">
    <property type="entry name" value="SERINE_THREONINE-PROTEIN KINASE PBS1"/>
    <property type="match status" value="1"/>
</dbReference>
<dbReference type="Pfam" id="PF00069">
    <property type="entry name" value="Pkinase"/>
    <property type="match status" value="1"/>
</dbReference>
<dbReference type="GO" id="GO:0005886">
    <property type="term" value="C:plasma membrane"/>
    <property type="evidence" value="ECO:0007669"/>
    <property type="project" value="UniProtKB-SubCell"/>
</dbReference>
<dbReference type="Proteomes" id="UP000075243">
    <property type="component" value="Unassembled WGS sequence"/>
</dbReference>
<dbReference type="Gene3D" id="1.10.510.10">
    <property type="entry name" value="Transferase(Phosphotransferase) domain 1"/>
    <property type="match status" value="1"/>
</dbReference>
<feature type="domain" description="Protein kinase" evidence="12">
    <location>
        <begin position="1"/>
        <end position="253"/>
    </location>
</feature>
<evidence type="ECO:0000256" key="2">
    <source>
        <dbReference type="ARBA" id="ARBA00008684"/>
    </source>
</evidence>
<keyword evidence="5" id="KW-0808">Transferase</keyword>
<evidence type="ECO:0000256" key="7">
    <source>
        <dbReference type="ARBA" id="ARBA00022777"/>
    </source>
</evidence>
<dbReference type="InterPro" id="IPR000719">
    <property type="entry name" value="Prot_kinase_dom"/>
</dbReference>
<keyword evidence="4" id="KW-0723">Serine/threonine-protein kinase</keyword>
<dbReference type="SUPFAM" id="SSF56112">
    <property type="entry name" value="Protein kinase-like (PK-like)"/>
    <property type="match status" value="1"/>
</dbReference>
<feature type="compositionally biased region" description="Polar residues" evidence="11">
    <location>
        <begin position="334"/>
        <end position="345"/>
    </location>
</feature>
<sequence length="345" mass="37538">MGSLAGTQVGTTSASKSNGRRNKDVVQGSTTEKGSRFWRKLRILLCCLRLNSEKESSSNEKTKQRYGSTRQLSWSLRLKIMIGAAKGLAFLHEEASKPVIFRDFKTSNILLDMNFNAKLSDFGLARDGPVGDATHVSTQIIGTQGYAAPEYVMTGHLTSKSDVYSFGVVLLEILTGRKAMDKTLPKREQNLVEWLRPLLKNKDNLSYLMDPRLEGQYSMRGANKAVRLATHCVRTDPKARPLMSDVVRVLKSLPLQDDNMADPSASSIASTSSTATSTPSVTIPPSSLNKMHVGPSSHGGANKYGLRTDPAPNVPRRFQASPLSQEYGIPPANVASSSNPCVGQP</sequence>
<feature type="compositionally biased region" description="Polar residues" evidence="11">
    <location>
        <begin position="1"/>
        <end position="17"/>
    </location>
</feature>
<evidence type="ECO:0000256" key="9">
    <source>
        <dbReference type="ARBA" id="ARBA00023136"/>
    </source>
</evidence>
<dbReference type="AlphaFoldDB" id="A0A151RPA3"/>
<comment type="subcellular location">
    <subcellularLocation>
        <location evidence="1">Cell membrane</location>
        <topology evidence="1">Lipid-anchor</topology>
    </subcellularLocation>
</comment>
<name>A0A151RPA3_CAJCA</name>
<evidence type="ECO:0000256" key="1">
    <source>
        <dbReference type="ARBA" id="ARBA00004193"/>
    </source>
</evidence>
<keyword evidence="9" id="KW-0472">Membrane</keyword>
<dbReference type="Gramene" id="C.cajan_38803.t">
    <property type="protein sequence ID" value="C.cajan_38803.t"/>
    <property type="gene ID" value="C.cajan_38803"/>
</dbReference>
<feature type="compositionally biased region" description="Low complexity" evidence="11">
    <location>
        <begin position="263"/>
        <end position="287"/>
    </location>
</feature>
<reference evidence="13" key="1">
    <citation type="journal article" date="2012" name="Nat. Biotechnol.">
        <title>Draft genome sequence of pigeonpea (Cajanus cajan), an orphan legume crop of resource-poor farmers.</title>
        <authorList>
            <person name="Varshney R.K."/>
            <person name="Chen W."/>
            <person name="Li Y."/>
            <person name="Bharti A.K."/>
            <person name="Saxena R.K."/>
            <person name="Schlueter J.A."/>
            <person name="Donoghue M.T."/>
            <person name="Azam S."/>
            <person name="Fan G."/>
            <person name="Whaley A.M."/>
            <person name="Farmer A.D."/>
            <person name="Sheridan J."/>
            <person name="Iwata A."/>
            <person name="Tuteja R."/>
            <person name="Penmetsa R.V."/>
            <person name="Wu W."/>
            <person name="Upadhyaya H.D."/>
            <person name="Yang S.P."/>
            <person name="Shah T."/>
            <person name="Saxena K.B."/>
            <person name="Michael T."/>
            <person name="McCombie W.R."/>
            <person name="Yang B."/>
            <person name="Zhang G."/>
            <person name="Yang H."/>
            <person name="Wang J."/>
            <person name="Spillane C."/>
            <person name="Cook D.R."/>
            <person name="May G.D."/>
            <person name="Xu X."/>
            <person name="Jackson S.A."/>
        </authorList>
    </citation>
    <scope>NUCLEOTIDE SEQUENCE [LARGE SCALE GENOMIC DNA]</scope>
</reference>
<dbReference type="PROSITE" id="PS50011">
    <property type="entry name" value="PROTEIN_KINASE_DOM"/>
    <property type="match status" value="1"/>
</dbReference>
<keyword evidence="8" id="KW-0067">ATP-binding</keyword>
<keyword evidence="14" id="KW-1185">Reference proteome</keyword>
<organism evidence="13 14">
    <name type="scientific">Cajanus cajan</name>
    <name type="common">Pigeon pea</name>
    <name type="synonym">Cajanus indicus</name>
    <dbReference type="NCBI Taxonomy" id="3821"/>
    <lineage>
        <taxon>Eukaryota</taxon>
        <taxon>Viridiplantae</taxon>
        <taxon>Streptophyta</taxon>
        <taxon>Embryophyta</taxon>
        <taxon>Tracheophyta</taxon>
        <taxon>Spermatophyta</taxon>
        <taxon>Magnoliopsida</taxon>
        <taxon>eudicotyledons</taxon>
        <taxon>Gunneridae</taxon>
        <taxon>Pentapetalae</taxon>
        <taxon>rosids</taxon>
        <taxon>fabids</taxon>
        <taxon>Fabales</taxon>
        <taxon>Fabaceae</taxon>
        <taxon>Papilionoideae</taxon>
        <taxon>50 kb inversion clade</taxon>
        <taxon>NPAAA clade</taxon>
        <taxon>indigoferoid/millettioid clade</taxon>
        <taxon>Phaseoleae</taxon>
        <taxon>Cajanus</taxon>
    </lineage>
</organism>
<feature type="region of interest" description="Disordered" evidence="11">
    <location>
        <begin position="257"/>
        <end position="345"/>
    </location>
</feature>
<keyword evidence="3" id="KW-1003">Cell membrane</keyword>
<comment type="similarity">
    <text evidence="2">Belongs to the protein kinase superfamily. Ser/Thr protein kinase family.</text>
</comment>
<keyword evidence="10" id="KW-0449">Lipoprotein</keyword>